<organism evidence="2 3">
    <name type="scientific">Phytophthora boehmeriae</name>
    <dbReference type="NCBI Taxonomy" id="109152"/>
    <lineage>
        <taxon>Eukaryota</taxon>
        <taxon>Sar</taxon>
        <taxon>Stramenopiles</taxon>
        <taxon>Oomycota</taxon>
        <taxon>Peronosporomycetes</taxon>
        <taxon>Peronosporales</taxon>
        <taxon>Peronosporaceae</taxon>
        <taxon>Phytophthora</taxon>
    </lineage>
</organism>
<name>A0A8T1WW19_9STRA</name>
<proteinExistence type="predicted"/>
<accession>A0A8T1WW19</accession>
<feature type="region of interest" description="Disordered" evidence="1">
    <location>
        <begin position="95"/>
        <end position="192"/>
    </location>
</feature>
<dbReference type="AlphaFoldDB" id="A0A8T1WW19"/>
<feature type="compositionally biased region" description="Basic and acidic residues" evidence="1">
    <location>
        <begin position="152"/>
        <end position="161"/>
    </location>
</feature>
<comment type="caution">
    <text evidence="2">The sequence shown here is derived from an EMBL/GenBank/DDBJ whole genome shotgun (WGS) entry which is preliminary data.</text>
</comment>
<reference evidence="2" key="1">
    <citation type="submission" date="2021-02" db="EMBL/GenBank/DDBJ databases">
        <authorList>
            <person name="Palmer J.M."/>
        </authorList>
    </citation>
    <scope>NUCLEOTIDE SEQUENCE</scope>
    <source>
        <strain evidence="2">SCRP23</strain>
    </source>
</reference>
<feature type="compositionally biased region" description="Low complexity" evidence="1">
    <location>
        <begin position="99"/>
        <end position="108"/>
    </location>
</feature>
<feature type="compositionally biased region" description="Basic and acidic residues" evidence="1">
    <location>
        <begin position="114"/>
        <end position="124"/>
    </location>
</feature>
<protein>
    <submittedName>
        <fullName evidence="2">Uncharacterized protein</fullName>
    </submittedName>
</protein>
<keyword evidence="3" id="KW-1185">Reference proteome</keyword>
<evidence type="ECO:0000313" key="3">
    <source>
        <dbReference type="Proteomes" id="UP000693981"/>
    </source>
</evidence>
<dbReference type="EMBL" id="JAGDFL010000176">
    <property type="protein sequence ID" value="KAG7396009.1"/>
    <property type="molecule type" value="Genomic_DNA"/>
</dbReference>
<dbReference type="OrthoDB" id="68020at2759"/>
<dbReference type="Proteomes" id="UP000693981">
    <property type="component" value="Unassembled WGS sequence"/>
</dbReference>
<evidence type="ECO:0000256" key="1">
    <source>
        <dbReference type="SAM" id="MobiDB-lite"/>
    </source>
</evidence>
<gene>
    <name evidence="2" type="ORF">PHYBOEH_002881</name>
</gene>
<sequence>MATKCSMPEYVARCVEEISLEGRCGLPVQQLFDLTDTEHDVAYRRYAWRVLSGMKQLRFHVMKPLEDPKSAAKKSKQVDKKPIIEADNGATLRRKRKWSTTLLNNTSSESPQVTRDETAEDGGRLYKRQKHQPLQPVIPSMRRIAAKKQRRRLSDAEESRGDSAGGNSRVRRRRRQNSNDDEVIVVGHAAQSEVVVKDDPTERETQSFNSSGRCRGMSVSLEELDSDSATGRPVIERGIMEQMFVAIQDRRQGLITNYNISVEQVVLGKSTMYRMFVPGAGKEMDKDNYDSSGNIENLAGPTAIHDDTSSTGSGEGINY</sequence>
<evidence type="ECO:0000313" key="2">
    <source>
        <dbReference type="EMBL" id="KAG7396009.1"/>
    </source>
</evidence>
<feature type="region of interest" description="Disordered" evidence="1">
    <location>
        <begin position="287"/>
        <end position="319"/>
    </location>
</feature>